<accession>A0A098L8I6</accession>
<dbReference type="EMBL" id="BBLT01000001">
    <property type="protein sequence ID" value="GAL83100.1"/>
    <property type="molecule type" value="Genomic_DNA"/>
</dbReference>
<name>A0A098L8I6_9BACT</name>
<dbReference type="Proteomes" id="UP000030185">
    <property type="component" value="Unassembled WGS sequence"/>
</dbReference>
<feature type="transmembrane region" description="Helical" evidence="1">
    <location>
        <begin position="43"/>
        <end position="61"/>
    </location>
</feature>
<reference evidence="2 3" key="1">
    <citation type="submission" date="2014-09" db="EMBL/GenBank/DDBJ databases">
        <title>Sporocytophaga myxococcoides PG-01 genome sequencing.</title>
        <authorList>
            <person name="Liu L."/>
            <person name="Gao P.J."/>
            <person name="Chen G.J."/>
            <person name="Wang L.S."/>
        </authorList>
    </citation>
    <scope>NUCLEOTIDE SEQUENCE [LARGE SCALE GENOMIC DNA]</scope>
    <source>
        <strain evidence="2 3">PG-01</strain>
    </source>
</reference>
<keyword evidence="3" id="KW-1185">Reference proteome</keyword>
<feature type="transmembrane region" description="Helical" evidence="1">
    <location>
        <begin position="129"/>
        <end position="148"/>
    </location>
</feature>
<comment type="caution">
    <text evidence="2">The sequence shown here is derived from an EMBL/GenBank/DDBJ whole genome shotgun (WGS) entry which is preliminary data.</text>
</comment>
<feature type="transmembrane region" description="Helical" evidence="1">
    <location>
        <begin position="16"/>
        <end position="37"/>
    </location>
</feature>
<dbReference type="Pfam" id="PF22765">
    <property type="entry name" value="DUF7010"/>
    <property type="match status" value="1"/>
</dbReference>
<gene>
    <name evidence="2" type="ORF">MYP_326</name>
</gene>
<feature type="transmembrane region" description="Helical" evidence="1">
    <location>
        <begin position="81"/>
        <end position="98"/>
    </location>
</feature>
<dbReference type="InterPro" id="IPR053824">
    <property type="entry name" value="DUF7010"/>
</dbReference>
<feature type="transmembrane region" description="Helical" evidence="1">
    <location>
        <begin position="104"/>
        <end position="124"/>
    </location>
</feature>
<feature type="transmembrane region" description="Helical" evidence="1">
    <location>
        <begin position="154"/>
        <end position="173"/>
    </location>
</feature>
<keyword evidence="1" id="KW-1133">Transmembrane helix</keyword>
<protein>
    <submittedName>
        <fullName evidence="2">Uncharacterized protein</fullName>
    </submittedName>
</protein>
<sequence length="192" mass="21599">MGMDRFTADVRNNYNNYYLLFSTMGGIWLLAGCLGAYNYPHLAMLALLGGATLFQPIYRIIRKAFGVKQTKTDHPLRMLTTLLAIGMPLGVTVGFFPFKENMNLFFPAFSLLFAMIFGIIGYIYRIKSFVILGLTNMIGNIYISHFYFDHFAFAGLFTGILLLATASVGKIYGEIDLRFVSLKKKIKIPQGN</sequence>
<dbReference type="AlphaFoldDB" id="A0A098L8I6"/>
<evidence type="ECO:0000313" key="2">
    <source>
        <dbReference type="EMBL" id="GAL83100.1"/>
    </source>
</evidence>
<dbReference type="PROSITE" id="PS51257">
    <property type="entry name" value="PROKAR_LIPOPROTEIN"/>
    <property type="match status" value="1"/>
</dbReference>
<evidence type="ECO:0000256" key="1">
    <source>
        <dbReference type="SAM" id="Phobius"/>
    </source>
</evidence>
<keyword evidence="1" id="KW-0812">Transmembrane</keyword>
<keyword evidence="1" id="KW-0472">Membrane</keyword>
<organism evidence="2 3">
    <name type="scientific">Sporocytophaga myxococcoides</name>
    <dbReference type="NCBI Taxonomy" id="153721"/>
    <lineage>
        <taxon>Bacteria</taxon>
        <taxon>Pseudomonadati</taxon>
        <taxon>Bacteroidota</taxon>
        <taxon>Cytophagia</taxon>
        <taxon>Cytophagales</taxon>
        <taxon>Cytophagaceae</taxon>
        <taxon>Sporocytophaga</taxon>
    </lineage>
</organism>
<proteinExistence type="predicted"/>
<evidence type="ECO:0000313" key="3">
    <source>
        <dbReference type="Proteomes" id="UP000030185"/>
    </source>
</evidence>